<proteinExistence type="predicted"/>
<dbReference type="AlphaFoldDB" id="A0A314ZG36"/>
<organism evidence="2 3">
    <name type="scientific">Prunus yedoensis var. nudiflora</name>
    <dbReference type="NCBI Taxonomy" id="2094558"/>
    <lineage>
        <taxon>Eukaryota</taxon>
        <taxon>Viridiplantae</taxon>
        <taxon>Streptophyta</taxon>
        <taxon>Embryophyta</taxon>
        <taxon>Tracheophyta</taxon>
        <taxon>Spermatophyta</taxon>
        <taxon>Magnoliopsida</taxon>
        <taxon>eudicotyledons</taxon>
        <taxon>Gunneridae</taxon>
        <taxon>Pentapetalae</taxon>
        <taxon>rosids</taxon>
        <taxon>fabids</taxon>
        <taxon>Rosales</taxon>
        <taxon>Rosaceae</taxon>
        <taxon>Amygdaloideae</taxon>
        <taxon>Amygdaleae</taxon>
        <taxon>Prunus</taxon>
    </lineage>
</organism>
<accession>A0A314ZG36</accession>
<dbReference type="Pfam" id="PF03478">
    <property type="entry name" value="Beta-prop_KIB1-4"/>
    <property type="match status" value="1"/>
</dbReference>
<dbReference type="PANTHER" id="PTHR44259:SF15">
    <property type="entry name" value="F-BOX PROTEIN KIB2-RELATED"/>
    <property type="match status" value="1"/>
</dbReference>
<dbReference type="PROSITE" id="PS50181">
    <property type="entry name" value="FBOX"/>
    <property type="match status" value="1"/>
</dbReference>
<dbReference type="InterPro" id="IPR001810">
    <property type="entry name" value="F-box_dom"/>
</dbReference>
<feature type="domain" description="F-box" evidence="1">
    <location>
        <begin position="16"/>
        <end position="66"/>
    </location>
</feature>
<comment type="caution">
    <text evidence="2">The sequence shown here is derived from an EMBL/GenBank/DDBJ whole genome shotgun (WGS) entry which is preliminary data.</text>
</comment>
<keyword evidence="3" id="KW-1185">Reference proteome</keyword>
<dbReference type="STRING" id="2094558.A0A314ZG36"/>
<dbReference type="InterPro" id="IPR036047">
    <property type="entry name" value="F-box-like_dom_sf"/>
</dbReference>
<gene>
    <name evidence="2" type="ORF">Pyn_39735</name>
</gene>
<dbReference type="EMBL" id="PJQY01001645">
    <property type="protein sequence ID" value="PQQ00856.1"/>
    <property type="molecule type" value="Genomic_DNA"/>
</dbReference>
<dbReference type="SUPFAM" id="SSF81383">
    <property type="entry name" value="F-box domain"/>
    <property type="match status" value="1"/>
</dbReference>
<reference evidence="2 3" key="1">
    <citation type="submission" date="2018-02" db="EMBL/GenBank/DDBJ databases">
        <title>Draft genome of wild Prunus yedoensis var. nudiflora.</title>
        <authorList>
            <person name="Baek S."/>
            <person name="Kim J.-H."/>
            <person name="Choi K."/>
            <person name="Kim G.-B."/>
            <person name="Cho A."/>
            <person name="Jang H."/>
            <person name="Shin C.-H."/>
            <person name="Yu H.-J."/>
            <person name="Mun J.-H."/>
        </authorList>
    </citation>
    <scope>NUCLEOTIDE SEQUENCE [LARGE SCALE GENOMIC DNA]</scope>
    <source>
        <strain evidence="3">cv. Jeju island</strain>
        <tissue evidence="2">Leaf</tissue>
    </source>
</reference>
<dbReference type="Pfam" id="PF00646">
    <property type="entry name" value="F-box"/>
    <property type="match status" value="1"/>
</dbReference>
<dbReference type="PANTHER" id="PTHR44259">
    <property type="entry name" value="OS07G0183000 PROTEIN-RELATED"/>
    <property type="match status" value="1"/>
</dbReference>
<dbReference type="Gene3D" id="1.20.1280.50">
    <property type="match status" value="1"/>
</dbReference>
<sequence length="402" mass="45415">MADKTAIRSKKTKHSRTSWSELPIDPFELILSKLSPRNILRLEAVCRPWLKAIKYISRSSPSFTCLPEPPLLLAFQDEGKDGVGFYSLEGKFYNMPKQLCHGDSICIGSSHGWLLFFSNKKQLLLLNPLSAGIQLLLPPLDTFLYSIVPVIILQIQKSGRHWRQRMIKVAVSLQPTCGNNKNIGVLLMYNYHGSKDGRNCLAFCTPADNKWTKLAGQKPYVDVTSDRNGFYALNVDYSVEVWDFTNSLIPIKKLEIIPSGVPLELKLDDWFPKPCIAKTGASDLFLVQRISSLPMPPVLFVVYKLEYNNRDGTCTSGWTKVESIGNHALVLGLNQSIFVTPQEFDHENSIYFTYAPSYDTRFLCAYNLRGKTMKRLSDDLGLTGLEKQVYWLEPSLFSPVAS</sequence>
<name>A0A314ZG36_PRUYE</name>
<dbReference type="InterPro" id="IPR005174">
    <property type="entry name" value="KIB1-4_b-propeller"/>
</dbReference>
<evidence type="ECO:0000259" key="1">
    <source>
        <dbReference type="PROSITE" id="PS50181"/>
    </source>
</evidence>
<protein>
    <submittedName>
        <fullName evidence="2">Putative F-box protein</fullName>
    </submittedName>
</protein>
<dbReference type="Proteomes" id="UP000250321">
    <property type="component" value="Unassembled WGS sequence"/>
</dbReference>
<dbReference type="OrthoDB" id="1166706at2759"/>
<evidence type="ECO:0000313" key="3">
    <source>
        <dbReference type="Proteomes" id="UP000250321"/>
    </source>
</evidence>
<evidence type="ECO:0000313" key="2">
    <source>
        <dbReference type="EMBL" id="PQQ00856.1"/>
    </source>
</evidence>
<dbReference type="InterPro" id="IPR050942">
    <property type="entry name" value="F-box_BR-signaling"/>
</dbReference>